<evidence type="ECO:0000256" key="1">
    <source>
        <dbReference type="ARBA" id="ARBA00004442"/>
    </source>
</evidence>
<evidence type="ECO:0000256" key="2">
    <source>
        <dbReference type="ARBA" id="ARBA00023136"/>
    </source>
</evidence>
<dbReference type="PANTHER" id="PTHR30329:SF21">
    <property type="entry name" value="LIPOPROTEIN YIAD-RELATED"/>
    <property type="match status" value="1"/>
</dbReference>
<dbReference type="InterPro" id="IPR006665">
    <property type="entry name" value="OmpA-like"/>
</dbReference>
<dbReference type="Pfam" id="PF00691">
    <property type="entry name" value="OmpA"/>
    <property type="match status" value="1"/>
</dbReference>
<evidence type="ECO:0000313" key="7">
    <source>
        <dbReference type="EMBL" id="CAL93246.1"/>
    </source>
</evidence>
<dbReference type="PRINTS" id="PR01021">
    <property type="entry name" value="OMPADOMAIN"/>
</dbReference>
<feature type="signal peptide" evidence="5">
    <location>
        <begin position="1"/>
        <end position="24"/>
    </location>
</feature>
<dbReference type="RefSeq" id="WP_011764364.1">
    <property type="nucleotide sequence ID" value="NC_008702.1"/>
</dbReference>
<keyword evidence="2 4" id="KW-0472">Membrane</keyword>
<evidence type="ECO:0000259" key="6">
    <source>
        <dbReference type="PROSITE" id="PS51123"/>
    </source>
</evidence>
<dbReference type="eggNOG" id="COG2885">
    <property type="taxonomic scope" value="Bacteria"/>
</dbReference>
<dbReference type="AlphaFoldDB" id="A1K341"/>
<organism evidence="7 8">
    <name type="scientific">Azoarcus sp. (strain BH72)</name>
    <dbReference type="NCBI Taxonomy" id="418699"/>
    <lineage>
        <taxon>Bacteria</taxon>
        <taxon>Pseudomonadati</taxon>
        <taxon>Pseudomonadota</taxon>
        <taxon>Betaproteobacteria</taxon>
        <taxon>Rhodocyclales</taxon>
        <taxon>Zoogloeaceae</taxon>
        <taxon>Azoarcus</taxon>
    </lineage>
</organism>
<comment type="subcellular location">
    <subcellularLocation>
        <location evidence="1">Cell outer membrane</location>
    </subcellularLocation>
</comment>
<protein>
    <submittedName>
        <fullName evidence="7">Conserved hypothetical secreted protein</fullName>
    </submittedName>
</protein>
<keyword evidence="3" id="KW-0998">Cell outer membrane</keyword>
<accession>A1K341</accession>
<dbReference type="KEGG" id="azo:azo0629"/>
<gene>
    <name evidence="7" type="ordered locus">azo0629</name>
</gene>
<dbReference type="STRING" id="62928.azo0629"/>
<dbReference type="EMBL" id="AM406670">
    <property type="protein sequence ID" value="CAL93246.1"/>
    <property type="molecule type" value="Genomic_DNA"/>
</dbReference>
<dbReference type="SUPFAM" id="SSF103088">
    <property type="entry name" value="OmpA-like"/>
    <property type="match status" value="1"/>
</dbReference>
<dbReference type="GO" id="GO:0009279">
    <property type="term" value="C:cell outer membrane"/>
    <property type="evidence" value="ECO:0007669"/>
    <property type="project" value="UniProtKB-SubCell"/>
</dbReference>
<feature type="domain" description="OmpA-like" evidence="6">
    <location>
        <begin position="84"/>
        <end position="198"/>
    </location>
</feature>
<proteinExistence type="predicted"/>
<dbReference type="PANTHER" id="PTHR30329">
    <property type="entry name" value="STATOR ELEMENT OF FLAGELLAR MOTOR COMPLEX"/>
    <property type="match status" value="1"/>
</dbReference>
<keyword evidence="5" id="KW-0732">Signal</keyword>
<sequence>MRRHARAASIALLLATLLSGCAPRSYLVLLENTDGSTGKVIVEGSDGRRQVVERAGDGVSLAASPAPVATTQETLSSDFGPAMAALPPPPTSFLLYFETAAARLTPESRNQLPRVLAQVRSRPAPDISIIGHTDTVGSNADNEALGLVRARTVLKLLEAAGVTAREITVTSHGERNLLVPTADNTDEARNRRVEVTVR</sequence>
<dbReference type="InterPro" id="IPR050330">
    <property type="entry name" value="Bact_OuterMem_StrucFunc"/>
</dbReference>
<reference evidence="7 8" key="1">
    <citation type="journal article" date="2006" name="Nat. Biotechnol.">
        <title>Complete genome of the mutualistic, N2-fixing grass endophyte Azoarcus sp. strain BH72.</title>
        <authorList>
            <person name="Krause A."/>
            <person name="Ramakumar A."/>
            <person name="Bartels D."/>
            <person name="Battistoni F."/>
            <person name="Bekel T."/>
            <person name="Boch J."/>
            <person name="Boehm M."/>
            <person name="Friedrich F."/>
            <person name="Hurek T."/>
            <person name="Krause L."/>
            <person name="Linke B."/>
            <person name="McHardy A.C."/>
            <person name="Sarkar A."/>
            <person name="Schneiker S."/>
            <person name="Syed A.A."/>
            <person name="Thauer R."/>
            <person name="Vorhoelter F.-J."/>
            <person name="Weidner S."/>
            <person name="Puehler A."/>
            <person name="Reinhold-Hurek B."/>
            <person name="Kaiser O."/>
            <person name="Goesmann A."/>
        </authorList>
    </citation>
    <scope>NUCLEOTIDE SEQUENCE [LARGE SCALE GENOMIC DNA]</scope>
    <source>
        <strain evidence="7 8">BH72</strain>
    </source>
</reference>
<evidence type="ECO:0000256" key="3">
    <source>
        <dbReference type="ARBA" id="ARBA00023237"/>
    </source>
</evidence>
<evidence type="ECO:0000256" key="5">
    <source>
        <dbReference type="SAM" id="SignalP"/>
    </source>
</evidence>
<name>A1K341_AZOSB</name>
<dbReference type="HOGENOM" id="CLU_016890_8_0_4"/>
<dbReference type="CDD" id="cd07185">
    <property type="entry name" value="OmpA_C-like"/>
    <property type="match status" value="1"/>
</dbReference>
<evidence type="ECO:0000313" key="8">
    <source>
        <dbReference type="Proteomes" id="UP000002588"/>
    </source>
</evidence>
<keyword evidence="8" id="KW-1185">Reference proteome</keyword>
<dbReference type="PROSITE" id="PS51123">
    <property type="entry name" value="OMPA_2"/>
    <property type="match status" value="1"/>
</dbReference>
<dbReference type="InterPro" id="IPR036737">
    <property type="entry name" value="OmpA-like_sf"/>
</dbReference>
<evidence type="ECO:0000256" key="4">
    <source>
        <dbReference type="PROSITE-ProRule" id="PRU00473"/>
    </source>
</evidence>
<dbReference type="Gene3D" id="3.30.1330.60">
    <property type="entry name" value="OmpA-like domain"/>
    <property type="match status" value="1"/>
</dbReference>
<feature type="chain" id="PRO_5002635504" evidence="5">
    <location>
        <begin position="25"/>
        <end position="198"/>
    </location>
</feature>
<dbReference type="InterPro" id="IPR006664">
    <property type="entry name" value="OMP_bac"/>
</dbReference>
<dbReference type="Proteomes" id="UP000002588">
    <property type="component" value="Chromosome"/>
</dbReference>
<dbReference type="PROSITE" id="PS51257">
    <property type="entry name" value="PROKAR_LIPOPROTEIN"/>
    <property type="match status" value="1"/>
</dbReference>